<evidence type="ECO:0000313" key="6">
    <source>
        <dbReference type="EMBL" id="CAB4903350.1"/>
    </source>
</evidence>
<evidence type="ECO:0000313" key="2">
    <source>
        <dbReference type="EMBL" id="CAB4724148.1"/>
    </source>
</evidence>
<dbReference type="EMBL" id="CAEZZP010000058">
    <property type="protein sequence ID" value="CAB4774234.1"/>
    <property type="molecule type" value="Genomic_DNA"/>
</dbReference>
<dbReference type="Gene3D" id="3.40.50.1820">
    <property type="entry name" value="alpha/beta hydrolase"/>
    <property type="match status" value="1"/>
</dbReference>
<dbReference type="EMBL" id="CAFBMF010000065">
    <property type="protein sequence ID" value="CAB4903350.1"/>
    <property type="molecule type" value="Genomic_DNA"/>
</dbReference>
<accession>A0A6J7E5S1</accession>
<evidence type="ECO:0000313" key="3">
    <source>
        <dbReference type="EMBL" id="CAB4774234.1"/>
    </source>
</evidence>
<evidence type="ECO:0000313" key="4">
    <source>
        <dbReference type="EMBL" id="CAB4803291.1"/>
    </source>
</evidence>
<dbReference type="SUPFAM" id="SSF53474">
    <property type="entry name" value="alpha/beta-Hydrolases"/>
    <property type="match status" value="1"/>
</dbReference>
<dbReference type="InterPro" id="IPR000073">
    <property type="entry name" value="AB_hydrolase_1"/>
</dbReference>
<reference evidence="5" key="1">
    <citation type="submission" date="2020-05" db="EMBL/GenBank/DDBJ databases">
        <authorList>
            <person name="Chiriac C."/>
            <person name="Salcher M."/>
            <person name="Ghai R."/>
            <person name="Kavagutti S V."/>
        </authorList>
    </citation>
    <scope>NUCLEOTIDE SEQUENCE</scope>
</reference>
<dbReference type="Pfam" id="PF00561">
    <property type="entry name" value="Abhydrolase_1"/>
    <property type="match status" value="1"/>
</dbReference>
<feature type="domain" description="AB hydrolase-1" evidence="1">
    <location>
        <begin position="26"/>
        <end position="276"/>
    </location>
</feature>
<dbReference type="PRINTS" id="PR00111">
    <property type="entry name" value="ABHYDROLASE"/>
</dbReference>
<dbReference type="InterPro" id="IPR050471">
    <property type="entry name" value="AB_hydrolase"/>
</dbReference>
<evidence type="ECO:0000313" key="5">
    <source>
        <dbReference type="EMBL" id="CAB4876430.1"/>
    </source>
</evidence>
<sequence length="303" mass="32786">MPQAIISANIGTVTIEYETLGEATNPALLLIQGFGAQLINWPDRFCQMLVDQGFYVIRFDNRDCGLSTKLDGVVVDPNAVFAAALTSQELPTVPYTLSDLAQDAVELLNHLGLESAHILGASMGGMIAQTLVIEHPERARSLISLYSVTGEFEIGAPTAEAAEALLGPSPTDRQAYIDASPKYGVWQSKRYFDEVAVKRQAARDFDRSFYPEGSSRQLAAIYASGSRVEGLQKLQTPTLVIHGKDDTLLPSDGGKRTAELVPGSTFLLVADMGHDLPEPLLPFITGAMTAHMKLAEWQRATGH</sequence>
<protein>
    <submittedName>
        <fullName evidence="5">Unannotated protein</fullName>
    </submittedName>
</protein>
<dbReference type="PANTHER" id="PTHR43433">
    <property type="entry name" value="HYDROLASE, ALPHA/BETA FOLD FAMILY PROTEIN"/>
    <property type="match status" value="1"/>
</dbReference>
<dbReference type="EMBL" id="CAEZYH010000059">
    <property type="protein sequence ID" value="CAB4724148.1"/>
    <property type="molecule type" value="Genomic_DNA"/>
</dbReference>
<dbReference type="PANTHER" id="PTHR43433:SF5">
    <property type="entry name" value="AB HYDROLASE-1 DOMAIN-CONTAINING PROTEIN"/>
    <property type="match status" value="1"/>
</dbReference>
<name>A0A6J7E5S1_9ZZZZ</name>
<dbReference type="GO" id="GO:0046503">
    <property type="term" value="P:glycerolipid catabolic process"/>
    <property type="evidence" value="ECO:0007669"/>
    <property type="project" value="TreeGrafter"/>
</dbReference>
<evidence type="ECO:0000313" key="7">
    <source>
        <dbReference type="EMBL" id="CAB5030800.1"/>
    </source>
</evidence>
<gene>
    <name evidence="2" type="ORF">UFOPK2658_01275</name>
    <name evidence="3" type="ORF">UFOPK2880_01002</name>
    <name evidence="4" type="ORF">UFOPK3004_00796</name>
    <name evidence="5" type="ORF">UFOPK3304_01297</name>
    <name evidence="6" type="ORF">UFOPK3494_01058</name>
    <name evidence="7" type="ORF">UFOPK4134_00955</name>
</gene>
<dbReference type="EMBL" id="CAFAAL010000056">
    <property type="protein sequence ID" value="CAB4803291.1"/>
    <property type="molecule type" value="Genomic_DNA"/>
</dbReference>
<dbReference type="GO" id="GO:0004806">
    <property type="term" value="F:triacylglycerol lipase activity"/>
    <property type="evidence" value="ECO:0007669"/>
    <property type="project" value="TreeGrafter"/>
</dbReference>
<proteinExistence type="predicted"/>
<dbReference type="EMBL" id="CAFBPS010000065">
    <property type="protein sequence ID" value="CAB5030800.1"/>
    <property type="molecule type" value="Genomic_DNA"/>
</dbReference>
<dbReference type="EMBL" id="CAFBLJ010000073">
    <property type="protein sequence ID" value="CAB4876430.1"/>
    <property type="molecule type" value="Genomic_DNA"/>
</dbReference>
<organism evidence="5">
    <name type="scientific">freshwater metagenome</name>
    <dbReference type="NCBI Taxonomy" id="449393"/>
    <lineage>
        <taxon>unclassified sequences</taxon>
        <taxon>metagenomes</taxon>
        <taxon>ecological metagenomes</taxon>
    </lineage>
</organism>
<dbReference type="InterPro" id="IPR029058">
    <property type="entry name" value="AB_hydrolase_fold"/>
</dbReference>
<evidence type="ECO:0000259" key="1">
    <source>
        <dbReference type="Pfam" id="PF00561"/>
    </source>
</evidence>
<dbReference type="AlphaFoldDB" id="A0A6J7E5S1"/>